<organism evidence="6 7">
    <name type="scientific">Agrobacterium bohemicum</name>
    <dbReference type="NCBI Taxonomy" id="2052828"/>
    <lineage>
        <taxon>Bacteria</taxon>
        <taxon>Pseudomonadati</taxon>
        <taxon>Pseudomonadota</taxon>
        <taxon>Alphaproteobacteria</taxon>
        <taxon>Hyphomicrobiales</taxon>
        <taxon>Rhizobiaceae</taxon>
        <taxon>Rhizobium/Agrobacterium group</taxon>
        <taxon>Agrobacterium</taxon>
    </lineage>
</organism>
<feature type="transmembrane region" description="Helical" evidence="4">
    <location>
        <begin position="253"/>
        <end position="270"/>
    </location>
</feature>
<dbReference type="InterPro" id="IPR020846">
    <property type="entry name" value="MFS_dom"/>
</dbReference>
<dbReference type="GO" id="GO:0022857">
    <property type="term" value="F:transmembrane transporter activity"/>
    <property type="evidence" value="ECO:0007669"/>
    <property type="project" value="InterPro"/>
</dbReference>
<reference evidence="6 7" key="1">
    <citation type="submission" date="2015-11" db="EMBL/GenBank/DDBJ databases">
        <title>Draft genome sequence of Agrobacterium sp. R89-1.</title>
        <authorList>
            <person name="Zahradnik J."/>
            <person name="Kyslikova E."/>
            <person name="Palyzova A."/>
            <person name="Kyslik P."/>
        </authorList>
    </citation>
    <scope>NUCLEOTIDE SEQUENCE [LARGE SCALE GENOMIC DNA]</scope>
    <source>
        <strain evidence="6 7">R89-1</strain>
    </source>
</reference>
<keyword evidence="2 4" id="KW-1133">Transmembrane helix</keyword>
<proteinExistence type="predicted"/>
<evidence type="ECO:0000313" key="7">
    <source>
        <dbReference type="Proteomes" id="UP000070498"/>
    </source>
</evidence>
<keyword evidence="7" id="KW-1185">Reference proteome</keyword>
<dbReference type="PANTHER" id="PTHR23537:SF1">
    <property type="entry name" value="SUGAR TRANSPORTER"/>
    <property type="match status" value="1"/>
</dbReference>
<dbReference type="Pfam" id="PF06779">
    <property type="entry name" value="MFS_4"/>
    <property type="match status" value="1"/>
</dbReference>
<dbReference type="AlphaFoldDB" id="A0A135P346"/>
<feature type="domain" description="Major facilitator superfamily (MFS) profile" evidence="5">
    <location>
        <begin position="12"/>
        <end position="395"/>
    </location>
</feature>
<feature type="transmembrane region" description="Helical" evidence="4">
    <location>
        <begin position="142"/>
        <end position="165"/>
    </location>
</feature>
<evidence type="ECO:0000256" key="4">
    <source>
        <dbReference type="SAM" id="Phobius"/>
    </source>
</evidence>
<comment type="caution">
    <text evidence="6">The sequence shown here is derived from an EMBL/GenBank/DDBJ whole genome shotgun (WGS) entry which is preliminary data.</text>
</comment>
<feature type="transmembrane region" description="Helical" evidence="4">
    <location>
        <begin position="282"/>
        <end position="300"/>
    </location>
</feature>
<feature type="transmembrane region" description="Helical" evidence="4">
    <location>
        <begin position="81"/>
        <end position="103"/>
    </location>
</feature>
<feature type="transmembrane region" description="Helical" evidence="4">
    <location>
        <begin position="177"/>
        <end position="195"/>
    </location>
</feature>
<feature type="transmembrane region" description="Helical" evidence="4">
    <location>
        <begin position="52"/>
        <end position="74"/>
    </location>
</feature>
<evidence type="ECO:0000256" key="3">
    <source>
        <dbReference type="ARBA" id="ARBA00023136"/>
    </source>
</evidence>
<keyword evidence="1 4" id="KW-0812">Transmembrane</keyword>
<dbReference type="STRING" id="2052828.ATO67_04205"/>
<accession>A0A135P346</accession>
<gene>
    <name evidence="6" type="ORF">ATO67_04205</name>
</gene>
<dbReference type="PANTHER" id="PTHR23537">
    <property type="match status" value="1"/>
</dbReference>
<feature type="transmembrane region" description="Helical" evidence="4">
    <location>
        <begin position="368"/>
        <end position="391"/>
    </location>
</feature>
<dbReference type="RefSeq" id="WP_067644816.1">
    <property type="nucleotide sequence ID" value="NZ_KQ961024.1"/>
</dbReference>
<name>A0A135P346_9HYPH</name>
<feature type="transmembrane region" description="Helical" evidence="4">
    <location>
        <begin position="216"/>
        <end position="241"/>
    </location>
</feature>
<dbReference type="Proteomes" id="UP000070498">
    <property type="component" value="Unassembled WGS sequence"/>
</dbReference>
<dbReference type="CDD" id="cd06180">
    <property type="entry name" value="MFS_YjiJ"/>
    <property type="match status" value="1"/>
</dbReference>
<evidence type="ECO:0000256" key="2">
    <source>
        <dbReference type="ARBA" id="ARBA00022989"/>
    </source>
</evidence>
<feature type="transmembrane region" description="Helical" evidence="4">
    <location>
        <begin position="339"/>
        <end position="362"/>
    </location>
</feature>
<sequence>MTSNDNMPAGRALALGFCGTLAMASAMGFGRFSFTPILPGMMADIPLSAGQAGIIAAGNFSGYLTGAVLAAYSWGTGRERLVALSGLFATALLLFAMAAVSSLEAFTVIRFLSGVASALTMIFTSQIVIGHAAKAGKDYIQALHFGGVGTGIAISSLLVFLIGVVFDAGSVSWREEWIAGGVFTLLSLAFVWRILPDGPPRFAETRAEPPIRWHMPLALVTLAYGLFGFGYVITATFIVTIARMAAAGAMVEFLAWFVTGCAAAVSLFVWKPVLRAVGLKHAFVIALGVEAVGVLASVTLPPVFGVLVGGLFLGLTFMVITAYGLQLGREFSAESPRRAFAFMTAAFGTGQIIGPLVAGWVAQMTGSFTAPTILAVIVLVCSISLMIPMLIRSPS</sequence>
<keyword evidence="3 4" id="KW-0472">Membrane</keyword>
<dbReference type="Gene3D" id="1.20.1250.20">
    <property type="entry name" value="MFS general substrate transporter like domains"/>
    <property type="match status" value="1"/>
</dbReference>
<dbReference type="SUPFAM" id="SSF103473">
    <property type="entry name" value="MFS general substrate transporter"/>
    <property type="match status" value="1"/>
</dbReference>
<evidence type="ECO:0000313" key="6">
    <source>
        <dbReference type="EMBL" id="KXG85843.1"/>
    </source>
</evidence>
<feature type="transmembrane region" description="Helical" evidence="4">
    <location>
        <begin position="109"/>
        <end position="130"/>
    </location>
</feature>
<evidence type="ECO:0000259" key="5">
    <source>
        <dbReference type="PROSITE" id="PS50850"/>
    </source>
</evidence>
<protein>
    <submittedName>
        <fullName evidence="6">MFS transporter</fullName>
    </submittedName>
</protein>
<dbReference type="InterPro" id="IPR010645">
    <property type="entry name" value="MFS_4"/>
</dbReference>
<dbReference type="GO" id="GO:0005886">
    <property type="term" value="C:plasma membrane"/>
    <property type="evidence" value="ECO:0007669"/>
    <property type="project" value="TreeGrafter"/>
</dbReference>
<dbReference type="InterPro" id="IPR036259">
    <property type="entry name" value="MFS_trans_sf"/>
</dbReference>
<evidence type="ECO:0000256" key="1">
    <source>
        <dbReference type="ARBA" id="ARBA00022692"/>
    </source>
</evidence>
<dbReference type="EMBL" id="LNUW01000028">
    <property type="protein sequence ID" value="KXG85843.1"/>
    <property type="molecule type" value="Genomic_DNA"/>
</dbReference>
<dbReference type="PROSITE" id="PS50850">
    <property type="entry name" value="MFS"/>
    <property type="match status" value="1"/>
</dbReference>
<feature type="transmembrane region" description="Helical" evidence="4">
    <location>
        <begin position="306"/>
        <end position="327"/>
    </location>
</feature>